<keyword evidence="4 6" id="KW-1133">Transmembrane helix</keyword>
<organism evidence="8 9">
    <name type="scientific">Flavobacterium hydrocarbonoxydans</name>
    <dbReference type="NCBI Taxonomy" id="2683249"/>
    <lineage>
        <taxon>Bacteria</taxon>
        <taxon>Pseudomonadati</taxon>
        <taxon>Bacteroidota</taxon>
        <taxon>Flavobacteriia</taxon>
        <taxon>Flavobacteriales</taxon>
        <taxon>Flavobacteriaceae</taxon>
        <taxon>Flavobacterium</taxon>
    </lineage>
</organism>
<dbReference type="PANTHER" id="PTHR36115">
    <property type="entry name" value="PROLINE-RICH ANTIGEN HOMOLOG-RELATED"/>
    <property type="match status" value="1"/>
</dbReference>
<feature type="transmembrane region" description="Helical" evidence="6">
    <location>
        <begin position="20"/>
        <end position="47"/>
    </location>
</feature>
<evidence type="ECO:0000256" key="2">
    <source>
        <dbReference type="ARBA" id="ARBA00022475"/>
    </source>
</evidence>
<evidence type="ECO:0000256" key="5">
    <source>
        <dbReference type="ARBA" id="ARBA00023136"/>
    </source>
</evidence>
<evidence type="ECO:0000259" key="7">
    <source>
        <dbReference type="Pfam" id="PF06271"/>
    </source>
</evidence>
<dbReference type="Proteomes" id="UP000471501">
    <property type="component" value="Unassembled WGS sequence"/>
</dbReference>
<keyword evidence="9" id="KW-1185">Reference proteome</keyword>
<dbReference type="InterPro" id="IPR051791">
    <property type="entry name" value="Pra-immunoreactive"/>
</dbReference>
<feature type="domain" description="RDD" evidence="7">
    <location>
        <begin position="14"/>
        <end position="125"/>
    </location>
</feature>
<gene>
    <name evidence="8" type="ORF">GON26_20290</name>
</gene>
<dbReference type="AlphaFoldDB" id="A0A6I4NR41"/>
<dbReference type="Pfam" id="PF06271">
    <property type="entry name" value="RDD"/>
    <property type="match status" value="1"/>
</dbReference>
<evidence type="ECO:0000256" key="6">
    <source>
        <dbReference type="SAM" id="Phobius"/>
    </source>
</evidence>
<protein>
    <submittedName>
        <fullName evidence="8">RDD family protein</fullName>
    </submittedName>
</protein>
<sequence length="166" mass="18452">MSNSTYILDDTLLASTGKRFLNYIIDIIVFLIAMYSFGIVLGILIALGMESIREWMSGLGDLGWNLVGIVMLVSYYTLTEGFLGRSVGKLITGTIVVDENGEKINFGSAFKRSLCRLIPFDGLSFLGSRGWHDSITETYVVEKKSLDESLKLFKDFQLIGVQEAEV</sequence>
<evidence type="ECO:0000256" key="3">
    <source>
        <dbReference type="ARBA" id="ARBA00022692"/>
    </source>
</evidence>
<dbReference type="PANTHER" id="PTHR36115:SF4">
    <property type="entry name" value="MEMBRANE PROTEIN"/>
    <property type="match status" value="1"/>
</dbReference>
<comment type="subcellular location">
    <subcellularLocation>
        <location evidence="1">Cell membrane</location>
        <topology evidence="1">Multi-pass membrane protein</topology>
    </subcellularLocation>
</comment>
<evidence type="ECO:0000313" key="9">
    <source>
        <dbReference type="Proteomes" id="UP000471501"/>
    </source>
</evidence>
<evidence type="ECO:0000256" key="4">
    <source>
        <dbReference type="ARBA" id="ARBA00022989"/>
    </source>
</evidence>
<dbReference type="GO" id="GO:0005886">
    <property type="term" value="C:plasma membrane"/>
    <property type="evidence" value="ECO:0007669"/>
    <property type="project" value="UniProtKB-SubCell"/>
</dbReference>
<dbReference type="InterPro" id="IPR010432">
    <property type="entry name" value="RDD"/>
</dbReference>
<dbReference type="RefSeq" id="WP_160376597.1">
    <property type="nucleotide sequence ID" value="NZ_WSTB01000017.1"/>
</dbReference>
<evidence type="ECO:0000313" key="8">
    <source>
        <dbReference type="EMBL" id="MWB96710.1"/>
    </source>
</evidence>
<proteinExistence type="predicted"/>
<keyword evidence="2" id="KW-1003">Cell membrane</keyword>
<keyword evidence="3 6" id="KW-0812">Transmembrane</keyword>
<name>A0A6I4NR41_9FLAO</name>
<evidence type="ECO:0000256" key="1">
    <source>
        <dbReference type="ARBA" id="ARBA00004651"/>
    </source>
</evidence>
<comment type="caution">
    <text evidence="8">The sequence shown here is derived from an EMBL/GenBank/DDBJ whole genome shotgun (WGS) entry which is preliminary data.</text>
</comment>
<dbReference type="EMBL" id="WSTB01000017">
    <property type="protein sequence ID" value="MWB96710.1"/>
    <property type="molecule type" value="Genomic_DNA"/>
</dbReference>
<accession>A0A6I4NR41</accession>
<keyword evidence="5 6" id="KW-0472">Membrane</keyword>
<feature type="transmembrane region" description="Helical" evidence="6">
    <location>
        <begin position="59"/>
        <end position="78"/>
    </location>
</feature>
<reference evidence="8 9" key="1">
    <citation type="submission" date="2019-12" db="EMBL/GenBank/DDBJ databases">
        <authorList>
            <person name="Kim Y.S."/>
        </authorList>
    </citation>
    <scope>NUCLEOTIDE SEQUENCE [LARGE SCALE GENOMIC DNA]</scope>
    <source>
        <strain evidence="8 9">GA093</strain>
    </source>
</reference>